<dbReference type="VEuPathDB" id="FungiDB:FUN_022680"/>
<organism evidence="1 2">
    <name type="scientific">Rhizophagus irregularis</name>
    <dbReference type="NCBI Taxonomy" id="588596"/>
    <lineage>
        <taxon>Eukaryota</taxon>
        <taxon>Fungi</taxon>
        <taxon>Fungi incertae sedis</taxon>
        <taxon>Mucoromycota</taxon>
        <taxon>Glomeromycotina</taxon>
        <taxon>Glomeromycetes</taxon>
        <taxon>Glomerales</taxon>
        <taxon>Glomeraceae</taxon>
        <taxon>Rhizophagus</taxon>
    </lineage>
</organism>
<dbReference type="AlphaFoldDB" id="A0A2N1MAX8"/>
<proteinExistence type="predicted"/>
<reference evidence="1 2" key="1">
    <citation type="submission" date="2016-04" db="EMBL/GenBank/DDBJ databases">
        <title>Genome analyses suggest a sexual origin of heterokaryosis in a supposedly ancient asexual fungus.</title>
        <authorList>
            <person name="Ropars J."/>
            <person name="Sedzielewska K."/>
            <person name="Noel J."/>
            <person name="Charron P."/>
            <person name="Farinelli L."/>
            <person name="Marton T."/>
            <person name="Kruger M."/>
            <person name="Pelin A."/>
            <person name="Brachmann A."/>
            <person name="Corradi N."/>
        </authorList>
    </citation>
    <scope>NUCLEOTIDE SEQUENCE [LARGE SCALE GENOMIC DNA]</scope>
    <source>
        <strain evidence="1 2">C2</strain>
    </source>
</reference>
<sequence length="479" mass="55636">MSKKRHFTSKLLGIGLISPTLHYGIFARDWWETVSLDSKDKNVVFIVPFRLYMRVGCNLNGKDFIITVLQNNKNIYKPGFQCTCENISSKIEPYPSTAINSCYKEVFGTKTEYSGIAVIGFEDEKIIQQLRNEIEFFPIFLRIEKLSVVISGFGYSSKDGYYGAGEAVTCKPDEWNNHEKLTKVFDRHIKSRKLPNTMVNWSQLFHDWYKQDSSIIQFPSILAKIYPEDYKLQDKELRAWRAMFKACGCSNITPFSHEESQIEFWSRAYNDKADRQILENLYNAKLLNIDNKKEDLLWESFRDAINSNKRGQNGKIRILSIIAPKFKYKDLIQELGVASSTITNARKHARLYGPGASPINKIKRKVQRLSNVQEEQFTIFFQDRENVAMSSYHIDAKTGLPVLYLRDQKSELWNKFTETYPNGMKRSTFMARLKNSTNLKYRDDLGGLCQICNDYGFEVFENLANIIRDNFKDKTIMVS</sequence>
<reference evidence="1 2" key="2">
    <citation type="submission" date="2017-10" db="EMBL/GenBank/DDBJ databases">
        <title>Extensive intraspecific genome diversity in a model arbuscular mycorrhizal fungus.</title>
        <authorList>
            <person name="Chen E.C.H."/>
            <person name="Morin E."/>
            <person name="Baudet D."/>
            <person name="Noel J."/>
            <person name="Ndikumana S."/>
            <person name="Charron P."/>
            <person name="St-Onge C."/>
            <person name="Giorgi J."/>
            <person name="Grigoriev I.V."/>
            <person name="Roux C."/>
            <person name="Martin F.M."/>
            <person name="Corradi N."/>
        </authorList>
    </citation>
    <scope>NUCLEOTIDE SEQUENCE [LARGE SCALE GENOMIC DNA]</scope>
    <source>
        <strain evidence="1 2">C2</strain>
    </source>
</reference>
<dbReference type="VEuPathDB" id="FungiDB:RhiirFUN_014853"/>
<dbReference type="Proteomes" id="UP000233469">
    <property type="component" value="Unassembled WGS sequence"/>
</dbReference>
<protein>
    <submittedName>
        <fullName evidence="1">Uncharacterized protein</fullName>
    </submittedName>
</protein>
<gene>
    <name evidence="1" type="ORF">RhiirC2_871451</name>
</gene>
<comment type="caution">
    <text evidence="1">The sequence shown here is derived from an EMBL/GenBank/DDBJ whole genome shotgun (WGS) entry which is preliminary data.</text>
</comment>
<evidence type="ECO:0000313" key="2">
    <source>
        <dbReference type="Proteomes" id="UP000233469"/>
    </source>
</evidence>
<evidence type="ECO:0000313" key="1">
    <source>
        <dbReference type="EMBL" id="PKK58788.1"/>
    </source>
</evidence>
<dbReference type="VEuPathDB" id="FungiDB:RhiirA1_509026"/>
<dbReference type="EMBL" id="LLXL01003380">
    <property type="protein sequence ID" value="PKK58788.1"/>
    <property type="molecule type" value="Genomic_DNA"/>
</dbReference>
<dbReference type="VEuPathDB" id="FungiDB:FUN_022883"/>
<name>A0A2N1MAX8_9GLOM</name>
<accession>A0A2N1MAX8</accession>